<feature type="region of interest" description="Disordered" evidence="2">
    <location>
        <begin position="99"/>
        <end position="136"/>
    </location>
</feature>
<feature type="compositionally biased region" description="Low complexity" evidence="2">
    <location>
        <begin position="244"/>
        <end position="253"/>
    </location>
</feature>
<dbReference type="VEuPathDB" id="FungiDB:PV06_08072"/>
<gene>
    <name evidence="4" type="ORF">PV06_08072</name>
</gene>
<keyword evidence="5" id="KW-1185">Reference proteome</keyword>
<sequence length="341" mass="37452">MATTSNLCQQLGINHPLEQATCIGYAIAKPTCGNAVARGSRSEAAAVLKEIARKLTDGIAPTYLIGHLERVASLLHCKRNHQDQAPAKARTWQLNLVQATTREPRRRQHSEHEMGSERGSTAGRRRQPSTTELLRSCRTKDLLAEVSNRLSRRRRSSTMVEAIEALMDKHYEATGTEPGPPFMYRPEIYSESSTDEDDDDDSGFYGSRAQSEDMTDGGEPDDDNDNEPLPSLRSPSPRRRGRASRITSSIRGSVNASQHGRSHSPSPSVQDVSPPTRLASSSSTSAVNECGICLTSLDRTSEIWSCGTCRNSAHVDCFDSWVANSPDTNMKCIYCRAPTQT</sequence>
<dbReference type="HOGENOM" id="CLU_081657_0_0_1"/>
<feature type="compositionally biased region" description="Low complexity" evidence="2">
    <location>
        <begin position="263"/>
        <end position="275"/>
    </location>
</feature>
<evidence type="ECO:0000313" key="4">
    <source>
        <dbReference type="EMBL" id="KIW39461.1"/>
    </source>
</evidence>
<name>A0A0D2AH93_9EURO</name>
<protein>
    <recommendedName>
        <fullName evidence="3">RING-type domain-containing protein</fullName>
    </recommendedName>
</protein>
<evidence type="ECO:0000256" key="1">
    <source>
        <dbReference type="PROSITE-ProRule" id="PRU00175"/>
    </source>
</evidence>
<keyword evidence="1" id="KW-0863">Zinc-finger</keyword>
<dbReference type="RefSeq" id="XP_016259677.1">
    <property type="nucleotide sequence ID" value="XM_016409369.1"/>
</dbReference>
<dbReference type="InterPro" id="IPR013083">
    <property type="entry name" value="Znf_RING/FYVE/PHD"/>
</dbReference>
<dbReference type="GeneID" id="27360146"/>
<dbReference type="EMBL" id="KN847339">
    <property type="protein sequence ID" value="KIW39461.1"/>
    <property type="molecule type" value="Genomic_DNA"/>
</dbReference>
<dbReference type="Gene3D" id="3.30.40.10">
    <property type="entry name" value="Zinc/RING finger domain, C3HC4 (zinc finger)"/>
    <property type="match status" value="1"/>
</dbReference>
<feature type="domain" description="RING-type" evidence="3">
    <location>
        <begin position="290"/>
        <end position="336"/>
    </location>
</feature>
<feature type="compositionally biased region" description="Acidic residues" evidence="2">
    <location>
        <begin position="193"/>
        <end position="202"/>
    </location>
</feature>
<evidence type="ECO:0000259" key="3">
    <source>
        <dbReference type="PROSITE" id="PS50089"/>
    </source>
</evidence>
<organism evidence="4 5">
    <name type="scientific">Exophiala oligosperma</name>
    <dbReference type="NCBI Taxonomy" id="215243"/>
    <lineage>
        <taxon>Eukaryota</taxon>
        <taxon>Fungi</taxon>
        <taxon>Dikarya</taxon>
        <taxon>Ascomycota</taxon>
        <taxon>Pezizomycotina</taxon>
        <taxon>Eurotiomycetes</taxon>
        <taxon>Chaetothyriomycetidae</taxon>
        <taxon>Chaetothyriales</taxon>
        <taxon>Herpotrichiellaceae</taxon>
        <taxon>Exophiala</taxon>
    </lineage>
</organism>
<dbReference type="STRING" id="215243.A0A0D2AH93"/>
<dbReference type="Proteomes" id="UP000053342">
    <property type="component" value="Unassembled WGS sequence"/>
</dbReference>
<feature type="region of interest" description="Disordered" evidence="2">
    <location>
        <begin position="171"/>
        <end position="282"/>
    </location>
</feature>
<evidence type="ECO:0000256" key="2">
    <source>
        <dbReference type="SAM" id="MobiDB-lite"/>
    </source>
</evidence>
<dbReference type="OrthoDB" id="4120841at2759"/>
<feature type="compositionally biased region" description="Acidic residues" evidence="2">
    <location>
        <begin position="213"/>
        <end position="226"/>
    </location>
</feature>
<dbReference type="InterPro" id="IPR001841">
    <property type="entry name" value="Znf_RING"/>
</dbReference>
<dbReference type="PROSITE" id="PS50089">
    <property type="entry name" value="ZF_RING_2"/>
    <property type="match status" value="1"/>
</dbReference>
<proteinExistence type="predicted"/>
<dbReference type="AlphaFoldDB" id="A0A0D2AH93"/>
<dbReference type="SUPFAM" id="SSF57850">
    <property type="entry name" value="RING/U-box"/>
    <property type="match status" value="1"/>
</dbReference>
<keyword evidence="1" id="KW-0479">Metal-binding</keyword>
<evidence type="ECO:0000313" key="5">
    <source>
        <dbReference type="Proteomes" id="UP000053342"/>
    </source>
</evidence>
<keyword evidence="1" id="KW-0862">Zinc</keyword>
<dbReference type="GO" id="GO:0008270">
    <property type="term" value="F:zinc ion binding"/>
    <property type="evidence" value="ECO:0007669"/>
    <property type="project" value="UniProtKB-KW"/>
</dbReference>
<accession>A0A0D2AH93</accession>
<reference evidence="4 5" key="1">
    <citation type="submission" date="2015-01" db="EMBL/GenBank/DDBJ databases">
        <title>The Genome Sequence of Exophiala oligosperma CBS72588.</title>
        <authorList>
            <consortium name="The Broad Institute Genomics Platform"/>
            <person name="Cuomo C."/>
            <person name="de Hoog S."/>
            <person name="Gorbushina A."/>
            <person name="Stielow B."/>
            <person name="Teixiera M."/>
            <person name="Abouelleil A."/>
            <person name="Chapman S.B."/>
            <person name="Priest M."/>
            <person name="Young S.K."/>
            <person name="Wortman J."/>
            <person name="Nusbaum C."/>
            <person name="Birren B."/>
        </authorList>
    </citation>
    <scope>NUCLEOTIDE SEQUENCE [LARGE SCALE GENOMIC DNA]</scope>
    <source>
        <strain evidence="4 5">CBS 72588</strain>
    </source>
</reference>